<accession>A0AAV8TYR1</accession>
<keyword evidence="2" id="KW-1185">Reference proteome</keyword>
<dbReference type="PANTHER" id="PTHR45125:SF36">
    <property type="entry name" value="BNAC01G27460D PROTEIN"/>
    <property type="match status" value="1"/>
</dbReference>
<evidence type="ECO:0000313" key="1">
    <source>
        <dbReference type="EMBL" id="KAJ8772067.1"/>
    </source>
</evidence>
<reference evidence="1 2" key="1">
    <citation type="submission" date="2021-09" db="EMBL/GenBank/DDBJ databases">
        <title>Genomic insights and catalytic innovation underlie evolution of tropane alkaloids biosynthesis.</title>
        <authorList>
            <person name="Wang Y.-J."/>
            <person name="Tian T."/>
            <person name="Huang J.-P."/>
            <person name="Huang S.-X."/>
        </authorList>
    </citation>
    <scope>NUCLEOTIDE SEQUENCE [LARGE SCALE GENOMIC DNA]</scope>
    <source>
        <strain evidence="1">KIB-2018</strain>
        <tissue evidence="1">Leaf</tissue>
    </source>
</reference>
<sequence length="186" mass="21862">MASSNFGEKPSNTSRSVSYSIEEDRVLCHVYLNVSQDPVTGRDQSMAQFWSRITTEYHQMLPSHITTIRPWRSLQARWQTIMTAIGKLRGCVRQIENLNPSGASEQDIFEKAKDLLMQEPKYQKGFKFDHVWPILKNMEKYADTSREKASVEHGLRHNLFECVLLQKEEMRIWLIYRQLRDCYMVG</sequence>
<dbReference type="EMBL" id="JAIWQS010000002">
    <property type="protein sequence ID" value="KAJ8772067.1"/>
    <property type="molecule type" value="Genomic_DNA"/>
</dbReference>
<dbReference type="PANTHER" id="PTHR45125">
    <property type="entry name" value="F21J9.4-RELATED"/>
    <property type="match status" value="1"/>
</dbReference>
<dbReference type="AlphaFoldDB" id="A0AAV8TYR1"/>
<organism evidence="1 2">
    <name type="scientific">Erythroxylum novogranatense</name>
    <dbReference type="NCBI Taxonomy" id="1862640"/>
    <lineage>
        <taxon>Eukaryota</taxon>
        <taxon>Viridiplantae</taxon>
        <taxon>Streptophyta</taxon>
        <taxon>Embryophyta</taxon>
        <taxon>Tracheophyta</taxon>
        <taxon>Spermatophyta</taxon>
        <taxon>Magnoliopsida</taxon>
        <taxon>eudicotyledons</taxon>
        <taxon>Gunneridae</taxon>
        <taxon>Pentapetalae</taxon>
        <taxon>rosids</taxon>
        <taxon>fabids</taxon>
        <taxon>Malpighiales</taxon>
        <taxon>Erythroxylaceae</taxon>
        <taxon>Erythroxylum</taxon>
    </lineage>
</organism>
<dbReference type="Proteomes" id="UP001159364">
    <property type="component" value="Linkage Group LG02"/>
</dbReference>
<protein>
    <submittedName>
        <fullName evidence="1">Uncharacterized protein</fullName>
    </submittedName>
</protein>
<gene>
    <name evidence="1" type="ORF">K2173_027244</name>
</gene>
<comment type="caution">
    <text evidence="1">The sequence shown here is derived from an EMBL/GenBank/DDBJ whole genome shotgun (WGS) entry which is preliminary data.</text>
</comment>
<name>A0AAV8TYR1_9ROSI</name>
<proteinExistence type="predicted"/>
<evidence type="ECO:0000313" key="2">
    <source>
        <dbReference type="Proteomes" id="UP001159364"/>
    </source>
</evidence>